<gene>
    <name evidence="3" type="ORF">LSAA_10231</name>
</gene>
<dbReference type="AlphaFoldDB" id="A0A7R8CX79"/>
<dbReference type="OrthoDB" id="7222477at2759"/>
<keyword evidence="4" id="KW-1185">Reference proteome</keyword>
<feature type="compositionally biased region" description="Pro residues" evidence="1">
    <location>
        <begin position="631"/>
        <end position="640"/>
    </location>
</feature>
<sequence>MRFSILGLTILCFGLTLAQDEKRLRLRRPRPFKDIDNVDGIARGRPVPLKSGRSDPSHLLASAFQGQESQQRSQQAHSALESLLATAGRDVPSEEVPFNEVPSSQRGQIQQQQRAQFQQQQQQRVQIPQQQRAQISHQQQRGRPVEVSEEAQRPTKPRGRTRLAPKIPRRNPSIDNEAENCPEVLNPENRLSKQQKDTQTKMTMGPLPLDMCLKMVHSEKKLEEFDCITRGKYGYIDPEGKKREFTYVSGLPCDTPEEGIADEDENSLQRVIQDPVDPAERFRTSNPVQLSGNDLPPAFVRTRQRVRRPQSETPTITSSQQRRPQPPPSSPQESFPSFSRDRVRPPTSAPTRRPAISSGALNNLFAIVDDKPTAPTTPSRPVTPITRRPQSPTPSRAPPSPTPSQRPTAIPSPTPSRIPSPTPTPSRRPNPTPSRRPNPTPSRSPSPIPSRSPSPGPGTFDFQSTLADFENNRPALTFAQQQRNRNKPEAAGPNFSSELSFNPESGTFQTELRQNFGGQEQLRLSQANAPSGHSNQNSGSFASTTATSPFASFTTTIAAPPRSRPRPTSSSFGSNASPSLEFQPLEFPDPASIRLPTPTAAAPEKSVFFKPFPSSTAAPPPVPSTTRRPPTSLPVPPTPTATPVRTLPPSQNRPPPPQNRPPPPPFQSRPPPPPRQSRPPVPPPPQPFSTASNPSIQFGFNPIASQSQQNRPFTAFANGTPPQLSGSVQPSFQFQPQSTGQFQPQSSGQFQPQSSGRFRSFPQQASFAPQSEGGSRFPSAGRPPPPPQQNSAASAPFAVFNPAAFAGNRRA</sequence>
<feature type="region of interest" description="Disordered" evidence="1">
    <location>
        <begin position="34"/>
        <end position="56"/>
    </location>
</feature>
<feature type="compositionally biased region" description="Low complexity" evidence="1">
    <location>
        <begin position="725"/>
        <end position="756"/>
    </location>
</feature>
<feature type="compositionally biased region" description="Low complexity" evidence="1">
    <location>
        <begin position="345"/>
        <end position="355"/>
    </location>
</feature>
<keyword evidence="2" id="KW-0732">Signal</keyword>
<evidence type="ECO:0000256" key="1">
    <source>
        <dbReference type="SAM" id="MobiDB-lite"/>
    </source>
</evidence>
<evidence type="ECO:0000313" key="3">
    <source>
        <dbReference type="EMBL" id="CAF2958083.1"/>
    </source>
</evidence>
<feature type="compositionally biased region" description="Low complexity" evidence="1">
    <location>
        <begin position="105"/>
        <end position="141"/>
    </location>
</feature>
<organism evidence="3 4">
    <name type="scientific">Lepeophtheirus salmonis</name>
    <name type="common">Salmon louse</name>
    <name type="synonym">Caligus salmonis</name>
    <dbReference type="NCBI Taxonomy" id="72036"/>
    <lineage>
        <taxon>Eukaryota</taxon>
        <taxon>Metazoa</taxon>
        <taxon>Ecdysozoa</taxon>
        <taxon>Arthropoda</taxon>
        <taxon>Crustacea</taxon>
        <taxon>Multicrustacea</taxon>
        <taxon>Hexanauplia</taxon>
        <taxon>Copepoda</taxon>
        <taxon>Siphonostomatoida</taxon>
        <taxon>Caligidae</taxon>
        <taxon>Lepeophtheirus</taxon>
    </lineage>
</organism>
<feature type="signal peptide" evidence="2">
    <location>
        <begin position="1"/>
        <end position="18"/>
    </location>
</feature>
<protein>
    <submittedName>
        <fullName evidence="3">(salmon louse) hypothetical protein</fullName>
    </submittedName>
</protein>
<feature type="region of interest" description="Disordered" evidence="1">
    <location>
        <begin position="94"/>
        <end position="181"/>
    </location>
</feature>
<evidence type="ECO:0000313" key="4">
    <source>
        <dbReference type="Proteomes" id="UP000675881"/>
    </source>
</evidence>
<feature type="compositionally biased region" description="Polar residues" evidence="1">
    <location>
        <begin position="690"/>
        <end position="712"/>
    </location>
</feature>
<feature type="chain" id="PRO_5043904873" evidence="2">
    <location>
        <begin position="19"/>
        <end position="811"/>
    </location>
</feature>
<feature type="compositionally biased region" description="Basic residues" evidence="1">
    <location>
        <begin position="155"/>
        <end position="169"/>
    </location>
</feature>
<dbReference type="EMBL" id="HG994584">
    <property type="protein sequence ID" value="CAF2958083.1"/>
    <property type="molecule type" value="Genomic_DNA"/>
</dbReference>
<feature type="compositionally biased region" description="Pro residues" evidence="1">
    <location>
        <begin position="391"/>
        <end position="456"/>
    </location>
</feature>
<feature type="compositionally biased region" description="Basic and acidic residues" evidence="1">
    <location>
        <begin position="143"/>
        <end position="153"/>
    </location>
</feature>
<dbReference type="Proteomes" id="UP000675881">
    <property type="component" value="Chromosome 5"/>
</dbReference>
<feature type="region of interest" description="Disordered" evidence="1">
    <location>
        <begin position="275"/>
        <end position="797"/>
    </location>
</feature>
<feature type="compositionally biased region" description="Polar residues" evidence="1">
    <location>
        <begin position="494"/>
        <end position="537"/>
    </location>
</feature>
<accession>A0A7R8CX79</accession>
<evidence type="ECO:0000256" key="2">
    <source>
        <dbReference type="SAM" id="SignalP"/>
    </source>
</evidence>
<name>A0A7R8CX79_LEPSM</name>
<feature type="compositionally biased region" description="Low complexity" evidence="1">
    <location>
        <begin position="641"/>
        <end position="650"/>
    </location>
</feature>
<reference evidence="3" key="1">
    <citation type="submission" date="2021-02" db="EMBL/GenBank/DDBJ databases">
        <authorList>
            <person name="Bekaert M."/>
        </authorList>
    </citation>
    <scope>NUCLEOTIDE SEQUENCE</scope>
    <source>
        <strain evidence="3">IoA-00</strain>
    </source>
</reference>
<feature type="compositionally biased region" description="Low complexity" evidence="1">
    <location>
        <begin position="538"/>
        <end position="571"/>
    </location>
</feature>
<feature type="compositionally biased region" description="Pro residues" evidence="1">
    <location>
        <begin position="651"/>
        <end position="687"/>
    </location>
</feature>
<proteinExistence type="predicted"/>
<feature type="compositionally biased region" description="Polar residues" evidence="1">
    <location>
        <begin position="761"/>
        <end position="773"/>
    </location>
</feature>